<dbReference type="Pfam" id="PF00069">
    <property type="entry name" value="Pkinase"/>
    <property type="match status" value="1"/>
</dbReference>
<name>A0ABM4CKJ9_HYDVU</name>
<dbReference type="RefSeq" id="XP_065662305.1">
    <property type="nucleotide sequence ID" value="XM_065806233.1"/>
</dbReference>
<dbReference type="Proteomes" id="UP001652625">
    <property type="component" value="Chromosome 09"/>
</dbReference>
<dbReference type="PROSITE" id="PS50195">
    <property type="entry name" value="PX"/>
    <property type="match status" value="1"/>
</dbReference>
<dbReference type="SMART" id="SM00745">
    <property type="entry name" value="MIT"/>
    <property type="match status" value="1"/>
</dbReference>
<dbReference type="Pfam" id="PF00787">
    <property type="entry name" value="PX"/>
    <property type="match status" value="1"/>
</dbReference>
<dbReference type="PROSITE" id="PS50011">
    <property type="entry name" value="PROTEIN_KINASE_DOM"/>
    <property type="match status" value="1"/>
</dbReference>
<dbReference type="SUPFAM" id="SSF116846">
    <property type="entry name" value="MIT domain"/>
    <property type="match status" value="1"/>
</dbReference>
<dbReference type="InterPro" id="IPR000719">
    <property type="entry name" value="Prot_kinase_dom"/>
</dbReference>
<evidence type="ECO:0000313" key="4">
    <source>
        <dbReference type="RefSeq" id="XP_065662305.1"/>
    </source>
</evidence>
<protein>
    <submittedName>
        <fullName evidence="4">Ribosomal protein S6 kinase delta-1 isoform X2</fullName>
    </submittedName>
</protein>
<dbReference type="SMART" id="SM00312">
    <property type="entry name" value="PX"/>
    <property type="match status" value="1"/>
</dbReference>
<evidence type="ECO:0000313" key="3">
    <source>
        <dbReference type="Proteomes" id="UP001652625"/>
    </source>
</evidence>
<keyword evidence="4" id="KW-0808">Transferase</keyword>
<sequence length="686" mass="77922">MDLINDALELGLNVSFDVTSPSKAYAGHTVYRLTLKTQSSNHEDTVKNEFISWKRFSEFKKLHKTLKADFETIFLSYPEFAKSKVFGRFDKDVIEERRLSSIQLMNFIIKFPVMVQHPAFQVFIKKRPSTSKSTSSVSLPLTNNQQVPQLLPGLGSTIESIDMPETQSIESGDGCVNSNVILDADDLDDVFLANYDDNPRRLWLREARSICGDDLESLAEAPCDLPDADLFDSTYILLDEPSNDTVLLSNNSILSDLTSTSHSLQFQSKFKFQVNDKMSRIISKTIAEDDYIFQASVSMSNAIEQEELGNFDDAFEMYKFGIGLLLRGVQVDDNADRQEAVRRKTAQYLLRAEQLYNTKLHPSGSIEETIVLDDNKWRFRLSDVRVFGVINNVMLVQKIYVDEVFVMKVLHKQGGVYKHKVRQKNQRNLYNSNFMVKLINCVETQTGIYLLLQYVQVRLWDFLNLPILFSNYLQINSVNEYWNCENGVNTCENKVDSSDIKSNSISCDFSGFIKKLSLKSYQDKIKIWAAQIVFGVSELHSKGIICRDLNPLNILLDSNGVVKLTYFSNVEGIDYNINLDAIRYLYTSPEVNGVFDNVTSTDWWSVGALLFELITGKSLYSCHPDGITNRSVIVLPKMISTEAHSLLAGLLKFSPEERLGGGRTGCEEIKSHVYFSGIDWEAKKII</sequence>
<dbReference type="SMART" id="SM00220">
    <property type="entry name" value="S_TKc"/>
    <property type="match status" value="1"/>
</dbReference>
<dbReference type="InterPro" id="IPR036871">
    <property type="entry name" value="PX_dom_sf"/>
</dbReference>
<dbReference type="Gene3D" id="3.30.1520.10">
    <property type="entry name" value="Phox-like domain"/>
    <property type="match status" value="1"/>
</dbReference>
<dbReference type="Gene3D" id="1.10.510.10">
    <property type="entry name" value="Transferase(Phosphotransferase) domain 1"/>
    <property type="match status" value="1"/>
</dbReference>
<dbReference type="Pfam" id="PF04212">
    <property type="entry name" value="MIT"/>
    <property type="match status" value="1"/>
</dbReference>
<feature type="domain" description="Protein kinase" evidence="1">
    <location>
        <begin position="379"/>
        <end position="675"/>
    </location>
</feature>
<evidence type="ECO:0000259" key="2">
    <source>
        <dbReference type="PROSITE" id="PS50195"/>
    </source>
</evidence>
<dbReference type="PANTHER" id="PTHR15508">
    <property type="entry name" value="RIBOSOMAL PROTEIN S6 KINASE"/>
    <property type="match status" value="1"/>
</dbReference>
<dbReference type="Gene3D" id="1.20.58.80">
    <property type="entry name" value="Phosphotransferase system, lactose/cellobiose-type IIA subunit"/>
    <property type="match status" value="1"/>
</dbReference>
<dbReference type="SUPFAM" id="SSF56112">
    <property type="entry name" value="Protein kinase-like (PK-like)"/>
    <property type="match status" value="1"/>
</dbReference>
<keyword evidence="3" id="KW-1185">Reference proteome</keyword>
<dbReference type="GeneID" id="101237435"/>
<dbReference type="InterPro" id="IPR051866">
    <property type="entry name" value="Intracell_Sig-Traffick_Protein"/>
</dbReference>
<dbReference type="GO" id="GO:0016301">
    <property type="term" value="F:kinase activity"/>
    <property type="evidence" value="ECO:0007669"/>
    <property type="project" value="UniProtKB-KW"/>
</dbReference>
<feature type="domain" description="PX" evidence="2">
    <location>
        <begin position="9"/>
        <end position="131"/>
    </location>
</feature>
<dbReference type="PANTHER" id="PTHR15508:SF8">
    <property type="entry name" value="LD24550P"/>
    <property type="match status" value="1"/>
</dbReference>
<accession>A0ABM4CKJ9</accession>
<dbReference type="InterPro" id="IPR036181">
    <property type="entry name" value="MIT_dom_sf"/>
</dbReference>
<dbReference type="CDD" id="cd02677">
    <property type="entry name" value="MIT_SNX15"/>
    <property type="match status" value="1"/>
</dbReference>
<dbReference type="InterPro" id="IPR011009">
    <property type="entry name" value="Kinase-like_dom_sf"/>
</dbReference>
<evidence type="ECO:0000259" key="1">
    <source>
        <dbReference type="PROSITE" id="PS50011"/>
    </source>
</evidence>
<proteinExistence type="predicted"/>
<dbReference type="InterPro" id="IPR007330">
    <property type="entry name" value="MIT_dom"/>
</dbReference>
<reference evidence="4" key="1">
    <citation type="submission" date="2025-08" db="UniProtKB">
        <authorList>
            <consortium name="RefSeq"/>
        </authorList>
    </citation>
    <scope>IDENTIFICATION</scope>
</reference>
<dbReference type="SUPFAM" id="SSF64268">
    <property type="entry name" value="PX domain"/>
    <property type="match status" value="1"/>
</dbReference>
<organism evidence="3 4">
    <name type="scientific">Hydra vulgaris</name>
    <name type="common">Hydra</name>
    <name type="synonym">Hydra attenuata</name>
    <dbReference type="NCBI Taxonomy" id="6087"/>
    <lineage>
        <taxon>Eukaryota</taxon>
        <taxon>Metazoa</taxon>
        <taxon>Cnidaria</taxon>
        <taxon>Hydrozoa</taxon>
        <taxon>Hydroidolina</taxon>
        <taxon>Anthoathecata</taxon>
        <taxon>Aplanulata</taxon>
        <taxon>Hydridae</taxon>
        <taxon>Hydra</taxon>
    </lineage>
</organism>
<dbReference type="Gene3D" id="3.30.200.20">
    <property type="entry name" value="Phosphorylase Kinase, domain 1"/>
    <property type="match status" value="1"/>
</dbReference>
<dbReference type="InterPro" id="IPR001683">
    <property type="entry name" value="PX_dom"/>
</dbReference>
<gene>
    <name evidence="4" type="primary">LOC101237435</name>
</gene>
<keyword evidence="4" id="KW-0418">Kinase</keyword>